<protein>
    <recommendedName>
        <fullName evidence="4">DUF3103 family protein</fullName>
    </recommendedName>
</protein>
<dbReference type="OrthoDB" id="6190837at2"/>
<evidence type="ECO:0000313" key="2">
    <source>
        <dbReference type="EMBL" id="OWQ51572.1"/>
    </source>
</evidence>
<name>A0A246HK39_STEMA</name>
<accession>A0A246HK39</accession>
<proteinExistence type="predicted"/>
<dbReference type="EMBL" id="NIVS01000040">
    <property type="protein sequence ID" value="OWQ51572.1"/>
    <property type="molecule type" value="Genomic_DNA"/>
</dbReference>
<organism evidence="2 3">
    <name type="scientific">Stenotrophomonas maltophilia</name>
    <name type="common">Pseudomonas maltophilia</name>
    <name type="synonym">Xanthomonas maltophilia</name>
    <dbReference type="NCBI Taxonomy" id="40324"/>
    <lineage>
        <taxon>Bacteria</taxon>
        <taxon>Pseudomonadati</taxon>
        <taxon>Pseudomonadota</taxon>
        <taxon>Gammaproteobacteria</taxon>
        <taxon>Lysobacterales</taxon>
        <taxon>Lysobacteraceae</taxon>
        <taxon>Stenotrophomonas</taxon>
        <taxon>Stenotrophomonas maltophilia group</taxon>
    </lineage>
</organism>
<feature type="region of interest" description="Disordered" evidence="1">
    <location>
        <begin position="1"/>
        <end position="28"/>
    </location>
</feature>
<dbReference type="InterPro" id="IPR021452">
    <property type="entry name" value="DUF3103"/>
</dbReference>
<sequence>MHCALRRARTAWNPSVDGSRRPSGNAMKTKGTWMSLVTTGVLMIASVLPVQAAPGDGGNVHAVTEASARDVAAWLGQPALADAVVDALAAHPDRGLPLTSVMAKADPDGSSLAARTLAGRDGLVRQYKGLPAGARSLLQVRSFVPAGQVLSAVAPADLWVAVLPTGDDRTWTSMVAYDRHGRQHLLDAQIAPTFPVLIVDIDTGQAVQEGMALINAGLQARGLQSADRLTVTANGASSLDVTRLDRIRLVNDGEPWALGGAEVFAVVSGLQIDTAEPEMATVSLPYLDHDKTDYTPGQPLVIWGNYRFDTANVQLFEDDGDTNYKDLLIALTEGVKLALGAFAPEYAVIADIGGAILKAMPSGWFTNDTDYLDSFYLLQRGQRYTGRMGAANNAQVTLSPLTLQ</sequence>
<comment type="caution">
    <text evidence="2">The sequence shown here is derived from an EMBL/GenBank/DDBJ whole genome shotgun (WGS) entry which is preliminary data.</text>
</comment>
<evidence type="ECO:0000313" key="3">
    <source>
        <dbReference type="Proteomes" id="UP000198157"/>
    </source>
</evidence>
<evidence type="ECO:0000256" key="1">
    <source>
        <dbReference type="SAM" id="MobiDB-lite"/>
    </source>
</evidence>
<dbReference type="Proteomes" id="UP000198157">
    <property type="component" value="Unassembled WGS sequence"/>
</dbReference>
<gene>
    <name evidence="2" type="ORF">CEE60_14765</name>
</gene>
<dbReference type="Pfam" id="PF11301">
    <property type="entry name" value="DUF3103"/>
    <property type="match status" value="1"/>
</dbReference>
<evidence type="ECO:0008006" key="4">
    <source>
        <dbReference type="Google" id="ProtNLM"/>
    </source>
</evidence>
<reference evidence="2 3" key="1">
    <citation type="submission" date="2017-06" db="EMBL/GenBank/DDBJ databases">
        <authorList>
            <person name="Kim H.J."/>
            <person name="Triplett B.A."/>
        </authorList>
    </citation>
    <scope>NUCLEOTIDE SEQUENCE [LARGE SCALE GENOMIC DNA]</scope>
    <source>
        <strain evidence="2 3">13146</strain>
    </source>
</reference>
<dbReference type="AlphaFoldDB" id="A0A246HK39"/>